<gene>
    <name evidence="1" type="ORF">TM448A02144_0004</name>
</gene>
<sequence length="159" mass="17122">MAGEGEVTLTGGKLVSGSFSAQGTAVTIWCTKLDHSMDKPLVTIPLPNQKASMDAGVSPTTLLIDLGRVSRLITIQGMLVDESTKAAQEKKNDLQTTIEKYRTVQLTWGTGSNRKQTYLGNIQKVMITETPGIIGEQATGYESEKNFAVQLAFVIGTDK</sequence>
<dbReference type="EMBL" id="MT144264">
    <property type="protein sequence ID" value="QJA51449.1"/>
    <property type="molecule type" value="Genomic_DNA"/>
</dbReference>
<name>A0A6H1ZVE4_9ZZZZ</name>
<evidence type="ECO:0000313" key="1">
    <source>
        <dbReference type="EMBL" id="QJA51449.1"/>
    </source>
</evidence>
<reference evidence="1" key="1">
    <citation type="submission" date="2020-03" db="EMBL/GenBank/DDBJ databases">
        <title>The deep terrestrial virosphere.</title>
        <authorList>
            <person name="Holmfeldt K."/>
            <person name="Nilsson E."/>
            <person name="Simone D."/>
            <person name="Lopez-Fernandez M."/>
            <person name="Wu X."/>
            <person name="de Brujin I."/>
            <person name="Lundin D."/>
            <person name="Andersson A."/>
            <person name="Bertilsson S."/>
            <person name="Dopson M."/>
        </authorList>
    </citation>
    <scope>NUCLEOTIDE SEQUENCE</scope>
    <source>
        <strain evidence="1">TM448A02144</strain>
    </source>
</reference>
<dbReference type="AlphaFoldDB" id="A0A6H1ZVE4"/>
<organism evidence="1">
    <name type="scientific">viral metagenome</name>
    <dbReference type="NCBI Taxonomy" id="1070528"/>
    <lineage>
        <taxon>unclassified sequences</taxon>
        <taxon>metagenomes</taxon>
        <taxon>organismal metagenomes</taxon>
    </lineage>
</organism>
<accession>A0A6H1ZVE4</accession>
<proteinExistence type="predicted"/>
<protein>
    <submittedName>
        <fullName evidence="1">Uncharacterized protein</fullName>
    </submittedName>
</protein>